<gene>
    <name evidence="1" type="ORF">VSR83_35645</name>
</gene>
<comment type="caution">
    <text evidence="1">The sequence shown here is derived from an EMBL/GenBank/DDBJ whole genome shotgun (WGS) entry which is preliminary data.</text>
</comment>
<reference evidence="1" key="1">
    <citation type="submission" date="2024-01" db="EMBL/GenBank/DDBJ databases">
        <title>The diversity of rhizobia nodulating Mimosa spp. in eleven states of Brazil covering several biomes is determined by host plant, location, and edaphic factors.</title>
        <authorList>
            <person name="Rouws L."/>
            <person name="Barauna A."/>
            <person name="Beukes C."/>
            <person name="De Faria S.M."/>
            <person name="Gross E."/>
            <person name="Dos Reis Junior F.B."/>
            <person name="Simon M."/>
            <person name="Maluk M."/>
            <person name="Odee D.W."/>
            <person name="Kenicer G."/>
            <person name="Young J.P.W."/>
            <person name="Reis V.M."/>
            <person name="Zilli J."/>
            <person name="James E.K."/>
        </authorList>
    </citation>
    <scope>NUCLEOTIDE SEQUENCE</scope>
    <source>
        <strain evidence="1">JPY452</strain>
    </source>
</reference>
<organism evidence="1 2">
    <name type="scientific">Paraburkholderia unamae</name>
    <dbReference type="NCBI Taxonomy" id="219649"/>
    <lineage>
        <taxon>Bacteria</taxon>
        <taxon>Pseudomonadati</taxon>
        <taxon>Pseudomonadota</taxon>
        <taxon>Betaproteobacteria</taxon>
        <taxon>Burkholderiales</taxon>
        <taxon>Burkholderiaceae</taxon>
        <taxon>Paraburkholderia</taxon>
    </lineage>
</organism>
<evidence type="ECO:0000313" key="2">
    <source>
        <dbReference type="Proteomes" id="UP001392318"/>
    </source>
</evidence>
<dbReference type="EMBL" id="JAYMRU010000039">
    <property type="protein sequence ID" value="MEM5405283.1"/>
    <property type="molecule type" value="Genomic_DNA"/>
</dbReference>
<evidence type="ECO:0000313" key="1">
    <source>
        <dbReference type="EMBL" id="MEM5405283.1"/>
    </source>
</evidence>
<protein>
    <submittedName>
        <fullName evidence="1">Carboxymuconolactone decarboxylase family protein</fullName>
    </submittedName>
</protein>
<dbReference type="Proteomes" id="UP001392318">
    <property type="component" value="Unassembled WGS sequence"/>
</dbReference>
<accession>A0ACC6RUS6</accession>
<keyword evidence="2" id="KW-1185">Reference proteome</keyword>
<proteinExistence type="predicted"/>
<sequence length="142" mass="15574">MLEQPLPCGLSGDRQARTHREVDIARQRRKDTCFDRRMLGQGAMFDMKHLTRLKKLDENAPEAMKSFWAFDKAAFEEGALSAQQKQLIAVAVALTTQCPYCIELHTKAARDAGATHAQLSEAALVAAAIRAGGAITHASHPF</sequence>
<name>A0ACC6RUS6_9BURK</name>